<reference evidence="1" key="1">
    <citation type="submission" date="2020-03" db="EMBL/GenBank/DDBJ databases">
        <title>The deep terrestrial virosphere.</title>
        <authorList>
            <person name="Holmfeldt K."/>
            <person name="Nilsson E."/>
            <person name="Simone D."/>
            <person name="Lopez-Fernandez M."/>
            <person name="Wu X."/>
            <person name="de Brujin I."/>
            <person name="Lundin D."/>
            <person name="Andersson A."/>
            <person name="Bertilsson S."/>
            <person name="Dopson M."/>
        </authorList>
    </citation>
    <scope>NUCLEOTIDE SEQUENCE</scope>
    <source>
        <strain evidence="1">MM415A00985</strain>
    </source>
</reference>
<dbReference type="EMBL" id="MT142353">
    <property type="protein sequence ID" value="QJA78766.1"/>
    <property type="molecule type" value="Genomic_DNA"/>
</dbReference>
<sequence>MKLLTVQLPDSHNIFHFGDVHKGSQLSCEAGWEQFVYMTNHKYDGCKNNYGIDGSDMIEAIMVDDKRFSNENVTEPQPLAQMKQAIKDRQRIKSRLLCILQGNHERKLWRFGDIAAYIAKDLGVPYGTFTAKISIVDKHGNLMYKIFETHGRKSINSTADDPKRRKTNLNLILKRHLKFKAADCAVMIKHHTHKLLVCGPEKELYLTDDGNKIQQNYTHWGQSESYIHPDARWYGNAGSFLKLYADDFSGYAEVAEYDPVELGFLVTKVRDRKIVSVDLVYLDI</sequence>
<organism evidence="1">
    <name type="scientific">viral metagenome</name>
    <dbReference type="NCBI Taxonomy" id="1070528"/>
    <lineage>
        <taxon>unclassified sequences</taxon>
        <taxon>metagenomes</taxon>
        <taxon>organismal metagenomes</taxon>
    </lineage>
</organism>
<name>A0A6M3KAI6_9ZZZZ</name>
<dbReference type="AlphaFoldDB" id="A0A6M3KAI6"/>
<accession>A0A6M3KAI6</accession>
<protein>
    <recommendedName>
        <fullName evidence="2">Calcineurin-like phosphoesterase domain-containing protein</fullName>
    </recommendedName>
</protein>
<evidence type="ECO:0000313" key="1">
    <source>
        <dbReference type="EMBL" id="QJA78766.1"/>
    </source>
</evidence>
<gene>
    <name evidence="1" type="ORF">MM415A00985_0001</name>
</gene>
<proteinExistence type="predicted"/>
<evidence type="ECO:0008006" key="2">
    <source>
        <dbReference type="Google" id="ProtNLM"/>
    </source>
</evidence>